<dbReference type="Proteomes" id="UP000694421">
    <property type="component" value="Unplaced"/>
</dbReference>
<dbReference type="Pfam" id="PF15672">
    <property type="entry name" value="Mucin15"/>
    <property type="match status" value="1"/>
</dbReference>
<evidence type="ECO:0008006" key="5">
    <source>
        <dbReference type="Google" id="ProtNLM"/>
    </source>
</evidence>
<evidence type="ECO:0000313" key="4">
    <source>
        <dbReference type="Proteomes" id="UP000694421"/>
    </source>
</evidence>
<dbReference type="InterPro" id="IPR031371">
    <property type="entry name" value="Mucin-15"/>
</dbReference>
<proteinExistence type="predicted"/>
<feature type="chain" id="PRO_5044682738" description="Mucin-15" evidence="2">
    <location>
        <begin position="22"/>
        <end position="326"/>
    </location>
</feature>
<dbReference type="GeneTree" id="ENSGT00390000001698"/>
<keyword evidence="1" id="KW-0812">Transmembrane</keyword>
<feature type="transmembrane region" description="Helical" evidence="1">
    <location>
        <begin position="227"/>
        <end position="251"/>
    </location>
</feature>
<organism evidence="3 4">
    <name type="scientific">Salvator merianae</name>
    <name type="common">Argentine black and white tegu</name>
    <name type="synonym">Tupinambis merianae</name>
    <dbReference type="NCBI Taxonomy" id="96440"/>
    <lineage>
        <taxon>Eukaryota</taxon>
        <taxon>Metazoa</taxon>
        <taxon>Chordata</taxon>
        <taxon>Craniata</taxon>
        <taxon>Vertebrata</taxon>
        <taxon>Euteleostomi</taxon>
        <taxon>Lepidosauria</taxon>
        <taxon>Squamata</taxon>
        <taxon>Bifurcata</taxon>
        <taxon>Unidentata</taxon>
        <taxon>Episquamata</taxon>
        <taxon>Laterata</taxon>
        <taxon>Teiioidea</taxon>
        <taxon>Teiidae</taxon>
        <taxon>Salvator</taxon>
    </lineage>
</organism>
<keyword evidence="1" id="KW-1133">Transmembrane helix</keyword>
<dbReference type="PANTHER" id="PTHR45427:SF1">
    <property type="entry name" value="MUCIN-15"/>
    <property type="match status" value="1"/>
</dbReference>
<keyword evidence="2" id="KW-0732">Signal</keyword>
<dbReference type="AlphaFoldDB" id="A0A8D0B5P4"/>
<evidence type="ECO:0000256" key="1">
    <source>
        <dbReference type="SAM" id="Phobius"/>
    </source>
</evidence>
<dbReference type="PANTHER" id="PTHR45427">
    <property type="entry name" value="MUCIN-15"/>
    <property type="match status" value="1"/>
</dbReference>
<sequence length="326" mass="34845">MMTFKGMVFILLLASSPSIQNNGINAVTTSILNSTVINSSPFEKEHNTIASATTAVNFTLRTDLSDNATTTTAAEINNQSSKIFPTSLVSTLVSQTSHKMNHTTETANQPSTNINSISPSSGLPTISSTLPILSESYTATTYISSFKTTSNDFSTVTKNITLTTMGSPNKTEKNDAIANFTDNPLNASTMLLTTGTNNVTIDLQTRSPYSSFTEAREHHKENHSNGAVVFGGIVGAVLGTALICLAGYFICGKRKSNSFAHQRLYDNVRSDPVLRLDSTPEPYGINFGDFSYYNPAIANEALAQSSKGAPCDVIAMDNMTSSQPST</sequence>
<name>A0A8D0B5P4_SALMN</name>
<dbReference type="Ensembl" id="ENSSMRT00000004131.1">
    <property type="protein sequence ID" value="ENSSMRP00000003469.1"/>
    <property type="gene ID" value="ENSSMRG00000002909.1"/>
</dbReference>
<keyword evidence="1" id="KW-0472">Membrane</keyword>
<feature type="signal peptide" evidence="2">
    <location>
        <begin position="1"/>
        <end position="21"/>
    </location>
</feature>
<keyword evidence="4" id="KW-1185">Reference proteome</keyword>
<dbReference type="OMA" id="EYPSEPV"/>
<evidence type="ECO:0000313" key="3">
    <source>
        <dbReference type="Ensembl" id="ENSSMRP00000003469.1"/>
    </source>
</evidence>
<dbReference type="Ensembl" id="ENSSMRT00000004122.1">
    <property type="protein sequence ID" value="ENSSMRP00000003461.1"/>
    <property type="gene ID" value="ENSSMRG00000002909.1"/>
</dbReference>
<evidence type="ECO:0000256" key="2">
    <source>
        <dbReference type="SAM" id="SignalP"/>
    </source>
</evidence>
<protein>
    <recommendedName>
        <fullName evidence="5">Mucin-15</fullName>
    </recommendedName>
</protein>
<accession>A0A8D0B5P4</accession>
<reference evidence="3" key="1">
    <citation type="submission" date="2025-05" db="UniProtKB">
        <authorList>
            <consortium name="Ensembl"/>
        </authorList>
    </citation>
    <scope>IDENTIFICATION</scope>
</reference>